<evidence type="ECO:0000256" key="1">
    <source>
        <dbReference type="ARBA" id="ARBA00022723"/>
    </source>
</evidence>
<evidence type="ECO:0000313" key="4">
    <source>
        <dbReference type="EMBL" id="MBP2168146.1"/>
    </source>
</evidence>
<dbReference type="InterPro" id="IPR014710">
    <property type="entry name" value="RmlC-like_jellyroll"/>
</dbReference>
<dbReference type="PANTHER" id="PTHR35848">
    <property type="entry name" value="OXALATE-BINDING PROTEIN"/>
    <property type="match status" value="1"/>
</dbReference>
<organism evidence="4 5">
    <name type="scientific">Winslowiella toletana</name>
    <dbReference type="NCBI Taxonomy" id="92490"/>
    <lineage>
        <taxon>Bacteria</taxon>
        <taxon>Pseudomonadati</taxon>
        <taxon>Pseudomonadota</taxon>
        <taxon>Gammaproteobacteria</taxon>
        <taxon>Enterobacterales</taxon>
        <taxon>Erwiniaceae</taxon>
        <taxon>Winslowiella</taxon>
    </lineage>
</organism>
<dbReference type="InterPro" id="IPR051610">
    <property type="entry name" value="GPI/OXD"/>
</dbReference>
<proteinExistence type="predicted"/>
<keyword evidence="1" id="KW-0479">Metal-binding</keyword>
<evidence type="ECO:0000259" key="3">
    <source>
        <dbReference type="Pfam" id="PF07883"/>
    </source>
</evidence>
<feature type="region of interest" description="Disordered" evidence="2">
    <location>
        <begin position="154"/>
        <end position="173"/>
    </location>
</feature>
<dbReference type="Gene3D" id="2.60.120.10">
    <property type="entry name" value="Jelly Rolls"/>
    <property type="match status" value="1"/>
</dbReference>
<dbReference type="EMBL" id="JAGGMQ010000001">
    <property type="protein sequence ID" value="MBP2168146.1"/>
    <property type="molecule type" value="Genomic_DNA"/>
</dbReference>
<feature type="domain" description="Cupin type-2" evidence="3">
    <location>
        <begin position="50"/>
        <end position="121"/>
    </location>
</feature>
<comment type="caution">
    <text evidence="4">The sequence shown here is derived from an EMBL/GenBank/DDBJ whole genome shotgun (WGS) entry which is preliminary data.</text>
</comment>
<dbReference type="InterPro" id="IPR013096">
    <property type="entry name" value="Cupin_2"/>
</dbReference>
<accession>A0ABS4P7T3</accession>
<dbReference type="PANTHER" id="PTHR35848:SF9">
    <property type="entry name" value="SLL1358 PROTEIN"/>
    <property type="match status" value="1"/>
</dbReference>
<dbReference type="CDD" id="cd02224">
    <property type="entry name" value="cupin_SPO2919-like"/>
    <property type="match status" value="1"/>
</dbReference>
<sequence>MTHKNRPDFIRNWRELEGEDNEHYPDSDELMSIGTVLSYRLGLTRIGIHHERLLPGRRMSYPHAESAEEEFVYVLEGHPHAWINGEMFALQPGDAVAFPAGTGICHTFINNSDREARLIVIGEANKAENRIFYPKNQVYEATREDRWIDAPEQQFGAHNGLPDALNPPVKKDN</sequence>
<dbReference type="SUPFAM" id="SSF51182">
    <property type="entry name" value="RmlC-like cupins"/>
    <property type="match status" value="1"/>
</dbReference>
<dbReference type="InterPro" id="IPR011051">
    <property type="entry name" value="RmlC_Cupin_sf"/>
</dbReference>
<dbReference type="RefSeq" id="WP_017803535.1">
    <property type="nucleotide sequence ID" value="NZ_JAGGMQ010000001.1"/>
</dbReference>
<protein>
    <submittedName>
        <fullName evidence="4">Cupin superfamily protein</fullName>
    </submittedName>
</protein>
<gene>
    <name evidence="4" type="ORF">J2125_001338</name>
</gene>
<dbReference type="Proteomes" id="UP001195624">
    <property type="component" value="Unassembled WGS sequence"/>
</dbReference>
<reference evidence="5" key="1">
    <citation type="submission" date="2023-07" db="EMBL/GenBank/DDBJ databases">
        <title>Genome mining of underrepresented organisms for secondary metabolites.</title>
        <authorList>
            <person name="D'Agostino P.M."/>
        </authorList>
    </citation>
    <scope>NUCLEOTIDE SEQUENCE [LARGE SCALE GENOMIC DNA]</scope>
    <source>
        <strain evidence="5">WS4403</strain>
    </source>
</reference>
<evidence type="ECO:0000313" key="5">
    <source>
        <dbReference type="Proteomes" id="UP001195624"/>
    </source>
</evidence>
<keyword evidence="5" id="KW-1185">Reference proteome</keyword>
<dbReference type="Pfam" id="PF07883">
    <property type="entry name" value="Cupin_2"/>
    <property type="match status" value="1"/>
</dbReference>
<name>A0ABS4P7T3_9GAMM</name>
<evidence type="ECO:0000256" key="2">
    <source>
        <dbReference type="SAM" id="MobiDB-lite"/>
    </source>
</evidence>